<evidence type="ECO:0008006" key="4">
    <source>
        <dbReference type="Google" id="ProtNLM"/>
    </source>
</evidence>
<accession>A0A8H4P342</accession>
<evidence type="ECO:0000256" key="1">
    <source>
        <dbReference type="SAM" id="Phobius"/>
    </source>
</evidence>
<feature type="transmembrane region" description="Helical" evidence="1">
    <location>
        <begin position="181"/>
        <end position="200"/>
    </location>
</feature>
<dbReference type="SUPFAM" id="SSF52343">
    <property type="entry name" value="Ferredoxin reductase-like, C-terminal NADP-linked domain"/>
    <property type="match status" value="1"/>
</dbReference>
<dbReference type="AlphaFoldDB" id="A0A8H4P342"/>
<dbReference type="Proteomes" id="UP000605986">
    <property type="component" value="Unassembled WGS sequence"/>
</dbReference>
<dbReference type="InterPro" id="IPR039261">
    <property type="entry name" value="FNR_nucleotide-bd"/>
</dbReference>
<proteinExistence type="predicted"/>
<protein>
    <recommendedName>
        <fullName evidence="4">Non-ribosomal peptide synthetase</fullName>
    </recommendedName>
</protein>
<dbReference type="OrthoDB" id="3142841at2759"/>
<feature type="transmembrane region" description="Helical" evidence="1">
    <location>
        <begin position="146"/>
        <end position="169"/>
    </location>
</feature>
<feature type="transmembrane region" description="Helical" evidence="1">
    <location>
        <begin position="220"/>
        <end position="239"/>
    </location>
</feature>
<dbReference type="PANTHER" id="PTHR33927:SF5">
    <property type="entry name" value="ENZYME, PUTATIVE (AFU_ORTHOLOGUE AFUA_8G01222)-RELATED"/>
    <property type="match status" value="1"/>
</dbReference>
<feature type="transmembrane region" description="Helical" evidence="1">
    <location>
        <begin position="107"/>
        <end position="126"/>
    </location>
</feature>
<evidence type="ECO:0000313" key="3">
    <source>
        <dbReference type="Proteomes" id="UP000605986"/>
    </source>
</evidence>
<organism evidence="2 3">
    <name type="scientific">Fusarium austroafricanum</name>
    <dbReference type="NCBI Taxonomy" id="2364996"/>
    <lineage>
        <taxon>Eukaryota</taxon>
        <taxon>Fungi</taxon>
        <taxon>Dikarya</taxon>
        <taxon>Ascomycota</taxon>
        <taxon>Pezizomycotina</taxon>
        <taxon>Sordariomycetes</taxon>
        <taxon>Hypocreomycetidae</taxon>
        <taxon>Hypocreales</taxon>
        <taxon>Nectriaceae</taxon>
        <taxon>Fusarium</taxon>
        <taxon>Fusarium concolor species complex</taxon>
    </lineage>
</organism>
<keyword evidence="1" id="KW-1133">Transmembrane helix</keyword>
<dbReference type="PANTHER" id="PTHR33927">
    <property type="entry name" value="TRANSMEMBRANE PROTEIN"/>
    <property type="match status" value="1"/>
</dbReference>
<gene>
    <name evidence="2" type="ORF">F53441_3165</name>
</gene>
<sequence length="445" mass="49541">MDTPEKKTSFKDSAGLSLTRFLRFISSEYRIIFTLVFTLNLVGVILFLWLWFINGHPNPSTCGLGTAINLAVSIVIREEHVVNGLYYVFTAFPKTSPLWLRSRAGKIYHLGGLHSGCGVAATFWFIMMSIEKTSFFSNTKERDAAMWVHIIIIYLLDLLLVSMLVMAYPKVRQKIHDTFEIVHRFAGWTSLALLWCLTVLDACINTKAGHSQAAAVFSSAPVWLVFISTCCVISTWLNCRKVQVVSERLSSHATRIYFDYTNPQPGTTIRLSTRPLLEWHAFATVNNPKENGFSVVISNAGDWTKKMVNDPPRDVYIRRTPTCGVLRIAPMFNSIVLVATGSGIAPCLPVILAAQTRITLFWSTRDPLETYGPNVASIVLGMGENAHIHNTTTMGRPNTLPTVLNLYKQTESEAVVVISNPKLTIDLVLDLQALGVPAFGPIWDS</sequence>
<keyword evidence="1" id="KW-0812">Transmembrane</keyword>
<keyword evidence="3" id="KW-1185">Reference proteome</keyword>
<dbReference type="InterPro" id="IPR052979">
    <property type="entry name" value="Adenylate-forming_domain"/>
</dbReference>
<reference evidence="2" key="1">
    <citation type="submission" date="2020-01" db="EMBL/GenBank/DDBJ databases">
        <title>Identification and distribution of gene clusters putatively required for synthesis of sphingolipid metabolism inhibitors in phylogenetically diverse species of the filamentous fungus Fusarium.</title>
        <authorList>
            <person name="Kim H.-S."/>
            <person name="Busman M."/>
            <person name="Brown D.W."/>
            <person name="Divon H."/>
            <person name="Uhlig S."/>
            <person name="Proctor R.H."/>
        </authorList>
    </citation>
    <scope>NUCLEOTIDE SEQUENCE</scope>
    <source>
        <strain evidence="2">NRRL 53441</strain>
    </source>
</reference>
<name>A0A8H4P342_9HYPO</name>
<dbReference type="EMBL" id="JAADJG010000129">
    <property type="protein sequence ID" value="KAF4454291.1"/>
    <property type="molecule type" value="Genomic_DNA"/>
</dbReference>
<evidence type="ECO:0000313" key="2">
    <source>
        <dbReference type="EMBL" id="KAF4454291.1"/>
    </source>
</evidence>
<feature type="transmembrane region" description="Helical" evidence="1">
    <location>
        <begin position="31"/>
        <end position="52"/>
    </location>
</feature>
<comment type="caution">
    <text evidence="2">The sequence shown here is derived from an EMBL/GenBank/DDBJ whole genome shotgun (WGS) entry which is preliminary data.</text>
</comment>
<keyword evidence="1" id="KW-0472">Membrane</keyword>
<dbReference type="Gene3D" id="3.40.50.80">
    <property type="entry name" value="Nucleotide-binding domain of ferredoxin-NADP reductase (FNR) module"/>
    <property type="match status" value="1"/>
</dbReference>